<evidence type="ECO:0000256" key="3">
    <source>
        <dbReference type="SAM" id="Phobius"/>
    </source>
</evidence>
<keyword evidence="1" id="KW-1015">Disulfide bond</keyword>
<keyword evidence="3" id="KW-0472">Membrane</keyword>
<keyword evidence="5" id="KW-1185">Reference proteome</keyword>
<keyword evidence="3" id="KW-0812">Transmembrane</keyword>
<evidence type="ECO:0000256" key="2">
    <source>
        <dbReference type="SAM" id="MobiDB-lite"/>
    </source>
</evidence>
<feature type="compositionally biased region" description="Polar residues" evidence="2">
    <location>
        <begin position="317"/>
        <end position="326"/>
    </location>
</feature>
<feature type="region of interest" description="Disordered" evidence="2">
    <location>
        <begin position="317"/>
        <end position="438"/>
    </location>
</feature>
<evidence type="ECO:0000313" key="4">
    <source>
        <dbReference type="EMBL" id="KAA0188162.1"/>
    </source>
</evidence>
<comment type="caution">
    <text evidence="4">The sequence shown here is derived from an EMBL/GenBank/DDBJ whole genome shotgun (WGS) entry which is preliminary data.</text>
</comment>
<evidence type="ECO:0000313" key="5">
    <source>
        <dbReference type="Proteomes" id="UP000728185"/>
    </source>
</evidence>
<feature type="compositionally biased region" description="Polar residues" evidence="2">
    <location>
        <begin position="400"/>
        <end position="418"/>
    </location>
</feature>
<dbReference type="EMBL" id="LUCM01008590">
    <property type="protein sequence ID" value="KAA0188162.1"/>
    <property type="molecule type" value="Genomic_DNA"/>
</dbReference>
<dbReference type="AlphaFoldDB" id="A0A8E0RMV7"/>
<feature type="compositionally biased region" description="Polar residues" evidence="2">
    <location>
        <begin position="343"/>
        <end position="365"/>
    </location>
</feature>
<feature type="compositionally biased region" description="Polar residues" evidence="2">
    <location>
        <begin position="426"/>
        <end position="438"/>
    </location>
</feature>
<organism evidence="4 5">
    <name type="scientific">Fasciolopsis buskii</name>
    <dbReference type="NCBI Taxonomy" id="27845"/>
    <lineage>
        <taxon>Eukaryota</taxon>
        <taxon>Metazoa</taxon>
        <taxon>Spiralia</taxon>
        <taxon>Lophotrochozoa</taxon>
        <taxon>Platyhelminthes</taxon>
        <taxon>Trematoda</taxon>
        <taxon>Digenea</taxon>
        <taxon>Plagiorchiida</taxon>
        <taxon>Echinostomata</taxon>
        <taxon>Echinostomatoidea</taxon>
        <taxon>Fasciolidae</taxon>
        <taxon>Fasciolopsis</taxon>
    </lineage>
</organism>
<dbReference type="CDD" id="cd00112">
    <property type="entry name" value="LDLa"/>
    <property type="match status" value="1"/>
</dbReference>
<dbReference type="SUPFAM" id="SSF57424">
    <property type="entry name" value="LDL receptor-like module"/>
    <property type="match status" value="1"/>
</dbReference>
<feature type="region of interest" description="Disordered" evidence="2">
    <location>
        <begin position="255"/>
        <end position="276"/>
    </location>
</feature>
<name>A0A8E0RMV7_9TREM</name>
<feature type="non-terminal residue" evidence="4">
    <location>
        <position position="438"/>
    </location>
</feature>
<evidence type="ECO:0000256" key="1">
    <source>
        <dbReference type="ARBA" id="ARBA00023157"/>
    </source>
</evidence>
<feature type="compositionally biased region" description="Polar residues" evidence="2">
    <location>
        <begin position="255"/>
        <end position="270"/>
    </location>
</feature>
<feature type="compositionally biased region" description="Basic residues" evidence="2">
    <location>
        <begin position="384"/>
        <end position="395"/>
    </location>
</feature>
<sequence>WAFPCLTLLKSASSRGVCESDYFFCGRQPQLRVTEDYLGAYSSMPAERLSPLLKNRTNENRQMTRILPQNNRFGSHDLRAKRMDSLDRTISGYCIPQSLQCDGIVHCHNARDELPSLRIEPSQIPGHLLRDLVGAHLVPTDLQNVGCVRYRINDQRPRIRQNLNASNRSRRLKNESYYRMGSQLAFQESVILTVGCVGMFIFVGLVLLCSYHQCSRSRRFRGQHLLMPKRTAQNSTLISHVTRSDYELNKQMDTAPSTMQVRSSATSPNRQIGRLMPGPVISQSVPLAWAQTHHPMLRTVTHSTLSSMVGSYQTSTSGQYISQNVRSETHSSSARDHHRVSCYNPQPSISKLTHSKSSGLSQSTCLPLEENSGERITRVQQQQQRKRKHRSKQLHHWLGTRQSHPIQVAQPNQHPSGKQKSDDTANHNAQMNGGKQPV</sequence>
<keyword evidence="3" id="KW-1133">Transmembrane helix</keyword>
<dbReference type="Proteomes" id="UP000728185">
    <property type="component" value="Unassembled WGS sequence"/>
</dbReference>
<proteinExistence type="predicted"/>
<dbReference type="InterPro" id="IPR002172">
    <property type="entry name" value="LDrepeatLR_classA_rpt"/>
</dbReference>
<accession>A0A8E0RMV7</accession>
<feature type="transmembrane region" description="Helical" evidence="3">
    <location>
        <begin position="190"/>
        <end position="211"/>
    </location>
</feature>
<gene>
    <name evidence="4" type="ORF">FBUS_06754</name>
</gene>
<reference evidence="4" key="1">
    <citation type="submission" date="2019-05" db="EMBL/GenBank/DDBJ databases">
        <title>Annotation for the trematode Fasciolopsis buski.</title>
        <authorList>
            <person name="Choi Y.-J."/>
        </authorList>
    </citation>
    <scope>NUCLEOTIDE SEQUENCE</scope>
    <source>
        <strain evidence="4">HT</strain>
        <tissue evidence="4">Whole worm</tissue>
    </source>
</reference>
<protein>
    <submittedName>
        <fullName evidence="4">Uncharacterized protein</fullName>
    </submittedName>
</protein>
<dbReference type="OrthoDB" id="6272987at2759"/>
<dbReference type="Gene3D" id="4.10.400.10">
    <property type="entry name" value="Low-density Lipoprotein Receptor"/>
    <property type="match status" value="1"/>
</dbReference>
<dbReference type="InterPro" id="IPR036055">
    <property type="entry name" value="LDL_receptor-like_sf"/>
</dbReference>